<sequence length="663" mass="75059">MRLVLSTGEVIFCVCVVALALYLSPFFIDEVNVNASNAWEFLLVWDDEENFVHNEVIQGGLNLTNLYAMFTMTKINVYEPFGWVLKAVQAQFVGLDSWWIRIVSTALHFVAAAVLARTSALLLDMMALLSEIKSRVTTDTEMKQRRERNRWYGCCISAMVFAIHPVHVEVIAWPSAQPYTLCALFSNLALYVYVRAMYRKLCEVPIGKKNAMVMLMESIFGGGGRSDPLCCGQLNRCAVTGLYLSALLSKSACILLPAGFFLIDVLVFSTLQPLLPRPSVKHCISYVTGKLPVAATLLTFIAVMLVSNFNGMHRDADLLSLTLSERVLKATTMPAWVLQQILWPTKLRPHYQLRPGDLSLANYEYLLSLSASMALVLLTIWPFRHRQAPQHLLALAYFAIMVLPVSGLIQHGIVSAGCDRYAYLCSIVVVPYGGSMLAQLFDDEEDNVKDIDDQQEPEQIQTRTKQYHAQHRAIGFGAVLLLAGTLLSISTSLMGHWRNEDALFEYSLRMDPTDWRILDQRATYFVTSGRYSSSDRECRRLWELTYYFTPFGTLKSDLQRLKLLIWLNRMDDVVCEGYMQLLEARPDNCHVHNNVGVCLIDQGKLSEARQEFEQALLCPGYEELYATPRNNLESLDKWIALKEEARARGEEDSVPQIQSQIMF</sequence>
<keyword evidence="3" id="KW-0812">Transmembrane</keyword>
<dbReference type="GO" id="GO:0000030">
    <property type="term" value="F:mannosyltransferase activity"/>
    <property type="evidence" value="ECO:0007669"/>
    <property type="project" value="TreeGrafter"/>
</dbReference>
<feature type="transmembrane region" description="Helical" evidence="3">
    <location>
        <begin position="7"/>
        <end position="28"/>
    </location>
</feature>
<dbReference type="InterPro" id="IPR052346">
    <property type="entry name" value="O-mannosyl-transferase_TMTC"/>
</dbReference>
<feature type="transmembrane region" description="Helical" evidence="3">
    <location>
        <begin position="392"/>
        <end position="409"/>
    </location>
</feature>
<evidence type="ECO:0000256" key="2">
    <source>
        <dbReference type="ARBA" id="ARBA00022803"/>
    </source>
</evidence>
<feature type="transmembrane region" description="Helical" evidence="3">
    <location>
        <begin position="176"/>
        <end position="194"/>
    </location>
</feature>
<feature type="transmembrane region" description="Helical" evidence="3">
    <location>
        <begin position="473"/>
        <end position="497"/>
    </location>
</feature>
<comment type="caution">
    <text evidence="4">The sequence shown here is derived from an EMBL/GenBank/DDBJ whole genome shotgun (WGS) entry which is preliminary data.</text>
</comment>
<dbReference type="GO" id="GO:0035269">
    <property type="term" value="P:protein O-linked glycosylation via mannose"/>
    <property type="evidence" value="ECO:0007669"/>
    <property type="project" value="TreeGrafter"/>
</dbReference>
<keyword evidence="3" id="KW-1133">Transmembrane helix</keyword>
<evidence type="ECO:0000313" key="5">
    <source>
        <dbReference type="Proteomes" id="UP000709295"/>
    </source>
</evidence>
<accession>A0A8J5MF26</accession>
<reference evidence="4" key="1">
    <citation type="submission" date="2021-01" db="EMBL/GenBank/DDBJ databases">
        <title>Phytophthora aleatoria, a newly-described species from Pinus radiata is distinct from Phytophthora cactorum isolates based on comparative genomics.</title>
        <authorList>
            <person name="Mcdougal R."/>
            <person name="Panda P."/>
            <person name="Williams N."/>
            <person name="Studholme D.J."/>
        </authorList>
    </citation>
    <scope>NUCLEOTIDE SEQUENCE</scope>
    <source>
        <strain evidence="4">NZFS 4037</strain>
    </source>
</reference>
<keyword evidence="5" id="KW-1185">Reference proteome</keyword>
<organism evidence="4 5">
    <name type="scientific">Phytophthora aleatoria</name>
    <dbReference type="NCBI Taxonomy" id="2496075"/>
    <lineage>
        <taxon>Eukaryota</taxon>
        <taxon>Sar</taxon>
        <taxon>Stramenopiles</taxon>
        <taxon>Oomycota</taxon>
        <taxon>Peronosporomycetes</taxon>
        <taxon>Peronosporales</taxon>
        <taxon>Peronosporaceae</taxon>
        <taxon>Phytophthora</taxon>
    </lineage>
</organism>
<gene>
    <name evidence="4" type="ORF">JG688_00010505</name>
</gene>
<keyword evidence="2" id="KW-0802">TPR repeat</keyword>
<keyword evidence="1" id="KW-0677">Repeat</keyword>
<feature type="transmembrane region" description="Helical" evidence="3">
    <location>
        <begin position="151"/>
        <end position="170"/>
    </location>
</feature>
<protein>
    <submittedName>
        <fullName evidence="4">Uncharacterized protein</fullName>
    </submittedName>
</protein>
<feature type="transmembrane region" description="Helical" evidence="3">
    <location>
        <begin position="284"/>
        <end position="306"/>
    </location>
</feature>
<evidence type="ECO:0000256" key="3">
    <source>
        <dbReference type="SAM" id="Phobius"/>
    </source>
</evidence>
<dbReference type="PANTHER" id="PTHR44227:SF3">
    <property type="entry name" value="PROTEIN O-MANNOSYL-TRANSFERASE TMTC4"/>
    <property type="match status" value="1"/>
</dbReference>
<keyword evidence="3" id="KW-0472">Membrane</keyword>
<name>A0A8J5MF26_9STRA</name>
<feature type="transmembrane region" description="Helical" evidence="3">
    <location>
        <begin position="365"/>
        <end position="383"/>
    </location>
</feature>
<evidence type="ECO:0000313" key="4">
    <source>
        <dbReference type="EMBL" id="KAG6958446.1"/>
    </source>
</evidence>
<dbReference type="GO" id="GO:0005783">
    <property type="term" value="C:endoplasmic reticulum"/>
    <property type="evidence" value="ECO:0007669"/>
    <property type="project" value="TreeGrafter"/>
</dbReference>
<proteinExistence type="predicted"/>
<dbReference type="PANTHER" id="PTHR44227">
    <property type="match status" value="1"/>
</dbReference>
<feature type="transmembrane region" description="Helical" evidence="3">
    <location>
        <begin position="252"/>
        <end position="272"/>
    </location>
</feature>
<dbReference type="GO" id="GO:0030968">
    <property type="term" value="P:endoplasmic reticulum unfolded protein response"/>
    <property type="evidence" value="ECO:0007669"/>
    <property type="project" value="TreeGrafter"/>
</dbReference>
<dbReference type="EMBL" id="JAENGY010000670">
    <property type="protein sequence ID" value="KAG6958446.1"/>
    <property type="molecule type" value="Genomic_DNA"/>
</dbReference>
<dbReference type="AlphaFoldDB" id="A0A8J5MF26"/>
<evidence type="ECO:0000256" key="1">
    <source>
        <dbReference type="ARBA" id="ARBA00022737"/>
    </source>
</evidence>
<dbReference type="Proteomes" id="UP000709295">
    <property type="component" value="Unassembled WGS sequence"/>
</dbReference>